<dbReference type="AlphaFoldDB" id="A0A7W8MQT3"/>
<dbReference type="PROSITE" id="PS51318">
    <property type="entry name" value="TAT"/>
    <property type="match status" value="1"/>
</dbReference>
<evidence type="ECO:0000313" key="6">
    <source>
        <dbReference type="Proteomes" id="UP000568106"/>
    </source>
</evidence>
<keyword evidence="6" id="KW-1185">Reference proteome</keyword>
<dbReference type="InterPro" id="IPR050309">
    <property type="entry name" value="Type-B_Carboxylest/Lipase"/>
</dbReference>
<dbReference type="InterPro" id="IPR019826">
    <property type="entry name" value="Carboxylesterase_B_AS"/>
</dbReference>
<keyword evidence="2 3" id="KW-0378">Hydrolase</keyword>
<evidence type="ECO:0000256" key="3">
    <source>
        <dbReference type="RuleBase" id="RU361235"/>
    </source>
</evidence>
<dbReference type="InterPro" id="IPR002018">
    <property type="entry name" value="CarbesteraseB"/>
</dbReference>
<proteinExistence type="inferred from homology"/>
<name>A0A7W8MQT3_9BACT</name>
<dbReference type="GO" id="GO:0016787">
    <property type="term" value="F:hydrolase activity"/>
    <property type="evidence" value="ECO:0007669"/>
    <property type="project" value="UniProtKB-KW"/>
</dbReference>
<evidence type="ECO:0000256" key="2">
    <source>
        <dbReference type="ARBA" id="ARBA00022801"/>
    </source>
</evidence>
<protein>
    <recommendedName>
        <fullName evidence="3">Carboxylic ester hydrolase</fullName>
        <ecNumber evidence="3">3.1.1.-</ecNumber>
    </recommendedName>
</protein>
<evidence type="ECO:0000313" key="5">
    <source>
        <dbReference type="EMBL" id="MBB5317081.1"/>
    </source>
</evidence>
<dbReference type="EC" id="3.1.1.-" evidence="3"/>
<comment type="similarity">
    <text evidence="1 3">Belongs to the type-B carboxylesterase/lipase family.</text>
</comment>
<evidence type="ECO:0000256" key="1">
    <source>
        <dbReference type="ARBA" id="ARBA00005964"/>
    </source>
</evidence>
<dbReference type="SUPFAM" id="SSF53474">
    <property type="entry name" value="alpha/beta-Hydrolases"/>
    <property type="match status" value="1"/>
</dbReference>
<dbReference type="PANTHER" id="PTHR11559">
    <property type="entry name" value="CARBOXYLESTERASE"/>
    <property type="match status" value="1"/>
</dbReference>
<dbReference type="Gene3D" id="3.40.50.1820">
    <property type="entry name" value="alpha/beta hydrolase"/>
    <property type="match status" value="1"/>
</dbReference>
<accession>A0A7W8MQT3</accession>
<dbReference type="EMBL" id="JACHDY010000002">
    <property type="protein sequence ID" value="MBB5317081.1"/>
    <property type="molecule type" value="Genomic_DNA"/>
</dbReference>
<sequence length="575" mass="62422">MKISTKEEVCPPETTTGIARRSVLKSLALAAGAVGMGVPAAHAVGNTRSRRSPLAKDPVIADATKPIVETDLGKIRGYIRNGIFTFKGVPYGDDTGGSARFMPPKKAKPWTNLRSSMHYGSCCPQPDSHGWKHDEEAWMFAWDDGTPGEDCLCLNVWTPGINDNKKRPVMVWLHGGGYTAGSAQELKSYDGENLARRGDIVMVSINHRLNVFGHLDLSAYGPQYAESGNVGMLDIVLALEWVRDNIARFGGDPGCVTVFGQSGGGGKVCTLTCMPSAEGLFHRAIVQSGSLGHSRNPEDAARTTDAFLKQLNLDKSSIAKLNDIPWREIEAAAVIATMPTAPPTLINFRHIGNLLGWAPVLDGKVVTENAFGPKTPDRAKKIPLLVGTNLNEFVTAMDHPEYWQWTDADLQSHVQKVMPQQADAAIKAVKELYPDAKPFQQWSIIASSSVRGAAIDQAMSKAAAGGAPAYLYYFTWQPPILDGRPMAFHCAEMSFTFDNIQRCENMTGGGPEAQALADKVSGAWINFARTGDPNHPGLPKWPEFTAENKSTMVFDNTCVARNNLDDNLQKIVSEV</sequence>
<organism evidence="5 6">
    <name type="scientific">Tunturiibacter empetritectus</name>
    <dbReference type="NCBI Taxonomy" id="3069691"/>
    <lineage>
        <taxon>Bacteria</taxon>
        <taxon>Pseudomonadati</taxon>
        <taxon>Acidobacteriota</taxon>
        <taxon>Terriglobia</taxon>
        <taxon>Terriglobales</taxon>
        <taxon>Acidobacteriaceae</taxon>
        <taxon>Tunturiibacter</taxon>
    </lineage>
</organism>
<dbReference type="Pfam" id="PF00135">
    <property type="entry name" value="COesterase"/>
    <property type="match status" value="1"/>
</dbReference>
<dbReference type="InterPro" id="IPR006311">
    <property type="entry name" value="TAT_signal"/>
</dbReference>
<dbReference type="PROSITE" id="PS00122">
    <property type="entry name" value="CARBOXYLESTERASE_B_1"/>
    <property type="match status" value="1"/>
</dbReference>
<feature type="domain" description="Carboxylesterase type B" evidence="4">
    <location>
        <begin position="65"/>
        <end position="563"/>
    </location>
</feature>
<dbReference type="InterPro" id="IPR029058">
    <property type="entry name" value="AB_hydrolase_fold"/>
</dbReference>
<evidence type="ECO:0000259" key="4">
    <source>
        <dbReference type="Pfam" id="PF00135"/>
    </source>
</evidence>
<dbReference type="Proteomes" id="UP000568106">
    <property type="component" value="Unassembled WGS sequence"/>
</dbReference>
<gene>
    <name evidence="5" type="ORF">HDF09_001750</name>
</gene>
<reference evidence="5" key="1">
    <citation type="submission" date="2020-08" db="EMBL/GenBank/DDBJ databases">
        <title>Genomic Encyclopedia of Type Strains, Phase IV (KMG-V): Genome sequencing to study the core and pangenomes of soil and plant-associated prokaryotes.</title>
        <authorList>
            <person name="Whitman W."/>
        </authorList>
    </citation>
    <scope>NUCLEOTIDE SEQUENCE [LARGE SCALE GENOMIC DNA]</scope>
    <source>
        <strain evidence="5">M8UP27</strain>
    </source>
</reference>
<comment type="caution">
    <text evidence="5">The sequence shown here is derived from an EMBL/GenBank/DDBJ whole genome shotgun (WGS) entry which is preliminary data.</text>
</comment>